<evidence type="ECO:0000313" key="9">
    <source>
        <dbReference type="EMBL" id="GAA1539514.1"/>
    </source>
</evidence>
<dbReference type="Pfam" id="PF09383">
    <property type="entry name" value="NIL"/>
    <property type="match status" value="1"/>
</dbReference>
<evidence type="ECO:0000256" key="6">
    <source>
        <dbReference type="ARBA" id="ARBA00022970"/>
    </source>
</evidence>
<gene>
    <name evidence="9" type="ORF">GCM10009788_47850</name>
</gene>
<evidence type="ECO:0000313" key="10">
    <source>
        <dbReference type="Proteomes" id="UP001500842"/>
    </source>
</evidence>
<dbReference type="Gene3D" id="3.40.50.300">
    <property type="entry name" value="P-loop containing nucleotide triphosphate hydrolases"/>
    <property type="match status" value="1"/>
</dbReference>
<dbReference type="SUPFAM" id="SSF55021">
    <property type="entry name" value="ACT-like"/>
    <property type="match status" value="1"/>
</dbReference>
<dbReference type="GO" id="GO:0005524">
    <property type="term" value="F:ATP binding"/>
    <property type="evidence" value="ECO:0007669"/>
    <property type="project" value="UniProtKB-KW"/>
</dbReference>
<dbReference type="InterPro" id="IPR017871">
    <property type="entry name" value="ABC_transporter-like_CS"/>
</dbReference>
<dbReference type="SUPFAM" id="SSF52540">
    <property type="entry name" value="P-loop containing nucleoside triphosphate hydrolases"/>
    <property type="match status" value="1"/>
</dbReference>
<dbReference type="InterPro" id="IPR027417">
    <property type="entry name" value="P-loop_NTPase"/>
</dbReference>
<evidence type="ECO:0000256" key="7">
    <source>
        <dbReference type="ARBA" id="ARBA00023136"/>
    </source>
</evidence>
<evidence type="ECO:0000256" key="4">
    <source>
        <dbReference type="ARBA" id="ARBA00022840"/>
    </source>
</evidence>
<dbReference type="RefSeq" id="WP_219996385.1">
    <property type="nucleotide sequence ID" value="NZ_BAAAOR010000037.1"/>
</dbReference>
<name>A0ABN2BFP3_9ACTN</name>
<organism evidence="9 10">
    <name type="scientific">Nocardioides humi</name>
    <dbReference type="NCBI Taxonomy" id="449461"/>
    <lineage>
        <taxon>Bacteria</taxon>
        <taxon>Bacillati</taxon>
        <taxon>Actinomycetota</taxon>
        <taxon>Actinomycetes</taxon>
        <taxon>Propionibacteriales</taxon>
        <taxon>Nocardioidaceae</taxon>
        <taxon>Nocardioides</taxon>
    </lineage>
</organism>
<dbReference type="SMART" id="SM00930">
    <property type="entry name" value="NIL"/>
    <property type="match status" value="1"/>
</dbReference>
<feature type="domain" description="ABC transporter" evidence="8">
    <location>
        <begin position="10"/>
        <end position="252"/>
    </location>
</feature>
<dbReference type="InterPro" id="IPR050086">
    <property type="entry name" value="MetN_ABC_transporter-like"/>
</dbReference>
<sequence>MTEPLVEPLVELRGVVKEFPGARRGDPAHRAVDGVDLRVESGEIFAIIGYSGAGKSTLVRLVNALEPVTSGSVVVDGVDVTALSERSLRELRLGIGMVFQQFNLMESRTVWGNLAFPLVVAGRSRAEQQRRISELLHFVGLADKAHARVSELSGGQKQRVGIARALATEPRLLLADEATSALDPDTTRDVLDLLARVNRELGITILLITHEMDVVRRIAHRVAVMEDGRVVEQGRAVDLFADPQHPVTRRFVGTVVDDLPAPDVLAALRERHPGRFVRLALRQQQVRQSEVFATLLRHQVGFELVYGGIEEVQGTTFGNLTLALTGDAGAIDRALAEIGSLVEWTEVAR</sequence>
<dbReference type="SMART" id="SM00382">
    <property type="entry name" value="AAA"/>
    <property type="match status" value="1"/>
</dbReference>
<dbReference type="PROSITE" id="PS50893">
    <property type="entry name" value="ABC_TRANSPORTER_2"/>
    <property type="match status" value="1"/>
</dbReference>
<keyword evidence="6" id="KW-0029">Amino-acid transport</keyword>
<dbReference type="PANTHER" id="PTHR43166">
    <property type="entry name" value="AMINO ACID IMPORT ATP-BINDING PROTEIN"/>
    <property type="match status" value="1"/>
</dbReference>
<dbReference type="InterPro" id="IPR003593">
    <property type="entry name" value="AAA+_ATPase"/>
</dbReference>
<keyword evidence="4 9" id="KW-0067">ATP-binding</keyword>
<dbReference type="InterPro" id="IPR045865">
    <property type="entry name" value="ACT-like_dom_sf"/>
</dbReference>
<keyword evidence="10" id="KW-1185">Reference proteome</keyword>
<keyword evidence="5" id="KW-1278">Translocase</keyword>
<evidence type="ECO:0000256" key="1">
    <source>
        <dbReference type="ARBA" id="ARBA00022448"/>
    </source>
</evidence>
<dbReference type="PANTHER" id="PTHR43166:SF30">
    <property type="entry name" value="METHIONINE IMPORT ATP-BINDING PROTEIN METN"/>
    <property type="match status" value="1"/>
</dbReference>
<dbReference type="InterPro" id="IPR018449">
    <property type="entry name" value="NIL_domain"/>
</dbReference>
<keyword evidence="7" id="KW-0472">Membrane</keyword>
<dbReference type="PROSITE" id="PS00211">
    <property type="entry name" value="ABC_TRANSPORTER_1"/>
    <property type="match status" value="1"/>
</dbReference>
<protein>
    <submittedName>
        <fullName evidence="9">Methionine ABC transporter ATP-binding protein</fullName>
    </submittedName>
</protein>
<evidence type="ECO:0000256" key="2">
    <source>
        <dbReference type="ARBA" id="ARBA00022475"/>
    </source>
</evidence>
<keyword evidence="3" id="KW-0547">Nucleotide-binding</keyword>
<accession>A0ABN2BFP3</accession>
<keyword evidence="2" id="KW-1003">Cell membrane</keyword>
<dbReference type="Pfam" id="PF00005">
    <property type="entry name" value="ABC_tran"/>
    <property type="match status" value="1"/>
</dbReference>
<evidence type="ECO:0000256" key="5">
    <source>
        <dbReference type="ARBA" id="ARBA00022967"/>
    </source>
</evidence>
<proteinExistence type="predicted"/>
<reference evidence="9 10" key="1">
    <citation type="journal article" date="2019" name="Int. J. Syst. Evol. Microbiol.">
        <title>The Global Catalogue of Microorganisms (GCM) 10K type strain sequencing project: providing services to taxonomists for standard genome sequencing and annotation.</title>
        <authorList>
            <consortium name="The Broad Institute Genomics Platform"/>
            <consortium name="The Broad Institute Genome Sequencing Center for Infectious Disease"/>
            <person name="Wu L."/>
            <person name="Ma J."/>
        </authorList>
    </citation>
    <scope>NUCLEOTIDE SEQUENCE [LARGE SCALE GENOMIC DNA]</scope>
    <source>
        <strain evidence="9 10">JCM 14942</strain>
    </source>
</reference>
<dbReference type="Proteomes" id="UP001500842">
    <property type="component" value="Unassembled WGS sequence"/>
</dbReference>
<dbReference type="EMBL" id="BAAAOR010000037">
    <property type="protein sequence ID" value="GAA1539514.1"/>
    <property type="molecule type" value="Genomic_DNA"/>
</dbReference>
<dbReference type="InterPro" id="IPR003439">
    <property type="entry name" value="ABC_transporter-like_ATP-bd"/>
</dbReference>
<keyword evidence="1" id="KW-0813">Transport</keyword>
<comment type="caution">
    <text evidence="9">The sequence shown here is derived from an EMBL/GenBank/DDBJ whole genome shotgun (WGS) entry which is preliminary data.</text>
</comment>
<evidence type="ECO:0000259" key="8">
    <source>
        <dbReference type="PROSITE" id="PS50893"/>
    </source>
</evidence>
<dbReference type="Gene3D" id="3.30.70.260">
    <property type="match status" value="1"/>
</dbReference>
<evidence type="ECO:0000256" key="3">
    <source>
        <dbReference type="ARBA" id="ARBA00022741"/>
    </source>
</evidence>